<protein>
    <submittedName>
        <fullName evidence="9">RagB/SusD family nutrient uptake outer membrane protein</fullName>
    </submittedName>
</protein>
<evidence type="ECO:0000256" key="6">
    <source>
        <dbReference type="PROSITE-ProRule" id="PRU00339"/>
    </source>
</evidence>
<dbReference type="Pfam" id="PF07980">
    <property type="entry name" value="SusD_RagB"/>
    <property type="match status" value="1"/>
</dbReference>
<evidence type="ECO:0000313" key="10">
    <source>
        <dbReference type="Proteomes" id="UP001398556"/>
    </source>
</evidence>
<dbReference type="InterPro" id="IPR012944">
    <property type="entry name" value="SusD_RagB_dom"/>
</dbReference>
<sequence>MKKHKYIKSILVIFLLLPFLSCDNYLDIEPKGKQLLESVRDYNLWLDNQSLRQSSIYGLIYFSDVLDMPTIDDLIDNYSEYSYTWAPQLASDPFTSSPIWASAYNSIYYYNAVINQIDDAIEGTQEEKNKLKAEALLGRALVYLDLTNLYGKMYNETTAATDLAVPFVTSIDITDPTPNRSTVEKMYDHIIGDINSAIPYLPADNSQNRFRGSVAAAYALLARTYLYMGKYDLAAQNAQLALDKGPNEILQHTTSSTFKDLKVRPDAIYSRVGGSLYYGSVSPTLDLLRSYNRYDQRLPLHYTTLGDYSFTVRGRTKYSPYGTVASSTAYPNWGIDVAEMRLILAEVAARNNETVIACDHLDLLRKKRFATANYQRFDSNDSEAVLAKIIQERILEFPFCGLRWFDMKRLAAQGKMTTVNRYNGLGNIIATLQPNSDRYTLQIPIQVMMYNPEWEQNP</sequence>
<keyword evidence="4" id="KW-0472">Membrane</keyword>
<evidence type="ECO:0000259" key="8">
    <source>
        <dbReference type="Pfam" id="PF14322"/>
    </source>
</evidence>
<evidence type="ECO:0000256" key="1">
    <source>
        <dbReference type="ARBA" id="ARBA00004442"/>
    </source>
</evidence>
<dbReference type="InterPro" id="IPR011990">
    <property type="entry name" value="TPR-like_helical_dom_sf"/>
</dbReference>
<dbReference type="InterPro" id="IPR019734">
    <property type="entry name" value="TPR_rpt"/>
</dbReference>
<keyword evidence="10" id="KW-1185">Reference proteome</keyword>
<dbReference type="RefSeq" id="WP_341700165.1">
    <property type="nucleotide sequence ID" value="NZ_JBBYHU010000012.1"/>
</dbReference>
<name>A0ABU9HMI3_9FLAO</name>
<reference evidence="9 10" key="1">
    <citation type="submission" date="2024-04" db="EMBL/GenBank/DDBJ databases">
        <title>Flavobacterium sp. DGU99 16S ribosomal RNA gene Genome sequencing and assembly.</title>
        <authorList>
            <person name="Park S."/>
        </authorList>
    </citation>
    <scope>NUCLEOTIDE SEQUENCE [LARGE SCALE GENOMIC DNA]</scope>
    <source>
        <strain evidence="9 10">DGU99</strain>
    </source>
</reference>
<comment type="subcellular location">
    <subcellularLocation>
        <location evidence="1">Cell outer membrane</location>
    </subcellularLocation>
</comment>
<evidence type="ECO:0000256" key="5">
    <source>
        <dbReference type="ARBA" id="ARBA00023237"/>
    </source>
</evidence>
<keyword evidence="6" id="KW-0802">TPR repeat</keyword>
<feature type="domain" description="RagB/SusD" evidence="7">
    <location>
        <begin position="325"/>
        <end position="458"/>
    </location>
</feature>
<keyword evidence="3" id="KW-0732">Signal</keyword>
<gene>
    <name evidence="9" type="ORF">AAEO59_07760</name>
</gene>
<comment type="caution">
    <text evidence="9">The sequence shown here is derived from an EMBL/GenBank/DDBJ whole genome shotgun (WGS) entry which is preliminary data.</text>
</comment>
<organism evidence="9 10">
    <name type="scientific">Flavobacterium flavipallidum</name>
    <dbReference type="NCBI Taxonomy" id="3139140"/>
    <lineage>
        <taxon>Bacteria</taxon>
        <taxon>Pseudomonadati</taxon>
        <taxon>Bacteroidota</taxon>
        <taxon>Flavobacteriia</taxon>
        <taxon>Flavobacteriales</taxon>
        <taxon>Flavobacteriaceae</taxon>
        <taxon>Flavobacterium</taxon>
    </lineage>
</organism>
<dbReference type="SUPFAM" id="SSF48452">
    <property type="entry name" value="TPR-like"/>
    <property type="match status" value="1"/>
</dbReference>
<dbReference type="Gene3D" id="1.25.40.390">
    <property type="match status" value="2"/>
</dbReference>
<evidence type="ECO:0000256" key="2">
    <source>
        <dbReference type="ARBA" id="ARBA00006275"/>
    </source>
</evidence>
<keyword evidence="5" id="KW-0998">Cell outer membrane</keyword>
<evidence type="ECO:0000259" key="7">
    <source>
        <dbReference type="Pfam" id="PF07980"/>
    </source>
</evidence>
<dbReference type="EMBL" id="JBBYHU010000012">
    <property type="protein sequence ID" value="MEL1240938.1"/>
    <property type="molecule type" value="Genomic_DNA"/>
</dbReference>
<evidence type="ECO:0000313" key="9">
    <source>
        <dbReference type="EMBL" id="MEL1240938.1"/>
    </source>
</evidence>
<dbReference type="PROSITE" id="PS50005">
    <property type="entry name" value="TPR"/>
    <property type="match status" value="1"/>
</dbReference>
<feature type="domain" description="SusD-like N-terminal" evidence="8">
    <location>
        <begin position="88"/>
        <end position="226"/>
    </location>
</feature>
<feature type="repeat" description="TPR" evidence="6">
    <location>
        <begin position="215"/>
        <end position="248"/>
    </location>
</feature>
<comment type="similarity">
    <text evidence="2">Belongs to the SusD family.</text>
</comment>
<dbReference type="Proteomes" id="UP001398556">
    <property type="component" value="Unassembled WGS sequence"/>
</dbReference>
<dbReference type="Pfam" id="PF14322">
    <property type="entry name" value="SusD-like_3"/>
    <property type="match status" value="1"/>
</dbReference>
<accession>A0ABU9HMI3</accession>
<evidence type="ECO:0000256" key="3">
    <source>
        <dbReference type="ARBA" id="ARBA00022729"/>
    </source>
</evidence>
<dbReference type="InterPro" id="IPR033985">
    <property type="entry name" value="SusD-like_N"/>
</dbReference>
<evidence type="ECO:0000256" key="4">
    <source>
        <dbReference type="ARBA" id="ARBA00023136"/>
    </source>
</evidence>
<proteinExistence type="inferred from homology"/>